<sequence>MSFQSSGNSAVCRVCRRDKNGSAPFVSLFLEDDHHQDDTGSSRGGAKATLASMLEFVGSVSVLPEEVGMPQEICVPCVSQLKAAYSFRKLCLESDELLRKRSKRGLIVDVDESQQQPSPTSSGRTNNSLVYLQNYDPSFYELTLDRYYYMELTFLALRCCGCRQAFVSSKDLETHSNQVHKKNQLVRAPHQCPICYSHFPYEDALRYHHQALQSNVFCCRECYLVFEKKHTLFGHLRSEHGRAEYELERDMYEEEHQPMEHSIFDPDPEPTLLVSNVQSLADPNADPYSMGYCEITSDLKLSDLRPTQYRLAETTEGFSIIEFTWHRCCACNHMFRTQADLDVHCTEEHRLRYNQNSTINVQSKPFLCEFCWRRFKKKSLLALHQKFNRKKTYSCNRCLHIFFGGPAYEKHLPMCGVNPVQLTSVDETTAAAVYVGHPMMKEEPEEDPDDDVYILND</sequence>
<dbReference type="PROSITE" id="PS50157">
    <property type="entry name" value="ZINC_FINGER_C2H2_2"/>
    <property type="match status" value="2"/>
</dbReference>
<dbReference type="PROSITE" id="PS00028">
    <property type="entry name" value="ZINC_FINGER_C2H2_1"/>
    <property type="match status" value="2"/>
</dbReference>
<evidence type="ECO:0000313" key="11">
    <source>
        <dbReference type="Proteomes" id="UP000069940"/>
    </source>
</evidence>
<dbReference type="InterPro" id="IPR013087">
    <property type="entry name" value="Znf_C2H2_type"/>
</dbReference>
<feature type="region of interest" description="Disordered" evidence="7">
    <location>
        <begin position="108"/>
        <end position="127"/>
    </location>
</feature>
<keyword evidence="4 6" id="KW-0862">Zinc</keyword>
<dbReference type="PANTHER" id="PTHR24379:SF121">
    <property type="entry name" value="C2H2-TYPE DOMAIN-CONTAINING PROTEIN"/>
    <property type="match status" value="1"/>
</dbReference>
<keyword evidence="3 5" id="KW-0863">Zinc-finger</keyword>
<dbReference type="InterPro" id="IPR012934">
    <property type="entry name" value="Znf_AD"/>
</dbReference>
<feature type="binding site" evidence="6">
    <location>
        <position position="74"/>
    </location>
    <ligand>
        <name>Zn(2+)</name>
        <dbReference type="ChEBI" id="CHEBI:29105"/>
    </ligand>
</feature>
<dbReference type="SMART" id="SM00868">
    <property type="entry name" value="zf-AD"/>
    <property type="match status" value="1"/>
</dbReference>
<dbReference type="Proteomes" id="UP000069940">
    <property type="component" value="Unassembled WGS sequence"/>
</dbReference>
<feature type="domain" description="C2H2-type" evidence="8">
    <location>
        <begin position="366"/>
        <end position="393"/>
    </location>
</feature>
<evidence type="ECO:0008006" key="12">
    <source>
        <dbReference type="Google" id="ProtNLM"/>
    </source>
</evidence>
<evidence type="ECO:0000256" key="3">
    <source>
        <dbReference type="ARBA" id="ARBA00022771"/>
    </source>
</evidence>
<evidence type="ECO:0000256" key="4">
    <source>
        <dbReference type="ARBA" id="ARBA00022833"/>
    </source>
</evidence>
<reference evidence="11" key="1">
    <citation type="journal article" date="2015" name="Proc. Natl. Acad. Sci. U.S.A.">
        <title>Genome sequence of the Asian Tiger mosquito, Aedes albopictus, reveals insights into its biology, genetics, and evolution.</title>
        <authorList>
            <person name="Chen X.G."/>
            <person name="Jiang X."/>
            <person name="Gu J."/>
            <person name="Xu M."/>
            <person name="Wu Y."/>
            <person name="Deng Y."/>
            <person name="Zhang C."/>
            <person name="Bonizzoni M."/>
            <person name="Dermauw W."/>
            <person name="Vontas J."/>
            <person name="Armbruster P."/>
            <person name="Huang X."/>
            <person name="Yang Y."/>
            <person name="Zhang H."/>
            <person name="He W."/>
            <person name="Peng H."/>
            <person name="Liu Y."/>
            <person name="Wu K."/>
            <person name="Chen J."/>
            <person name="Lirakis M."/>
            <person name="Topalis P."/>
            <person name="Van Leeuwen T."/>
            <person name="Hall A.B."/>
            <person name="Jiang X."/>
            <person name="Thorpe C."/>
            <person name="Mueller R.L."/>
            <person name="Sun C."/>
            <person name="Waterhouse R.M."/>
            <person name="Yan G."/>
            <person name="Tu Z.J."/>
            <person name="Fang X."/>
            <person name="James A.A."/>
        </authorList>
    </citation>
    <scope>NUCLEOTIDE SEQUENCE [LARGE SCALE GENOMIC DNA]</scope>
    <source>
        <strain evidence="11">Foshan</strain>
    </source>
</reference>
<dbReference type="SUPFAM" id="SSF57667">
    <property type="entry name" value="beta-beta-alpha zinc fingers"/>
    <property type="match status" value="1"/>
</dbReference>
<keyword evidence="1 6" id="KW-0479">Metal-binding</keyword>
<evidence type="ECO:0000256" key="1">
    <source>
        <dbReference type="ARBA" id="ARBA00022723"/>
    </source>
</evidence>
<dbReference type="RefSeq" id="XP_019535165.3">
    <property type="nucleotide sequence ID" value="XM_019679620.3"/>
</dbReference>
<evidence type="ECO:0000256" key="6">
    <source>
        <dbReference type="PROSITE-ProRule" id="PRU01263"/>
    </source>
</evidence>
<dbReference type="Pfam" id="PF07776">
    <property type="entry name" value="zf-AD"/>
    <property type="match status" value="1"/>
</dbReference>
<feature type="binding site" evidence="6">
    <location>
        <position position="15"/>
    </location>
    <ligand>
        <name>Zn(2+)</name>
        <dbReference type="ChEBI" id="CHEBI:29105"/>
    </ligand>
</feature>
<evidence type="ECO:0000256" key="2">
    <source>
        <dbReference type="ARBA" id="ARBA00022737"/>
    </source>
</evidence>
<accession>A0ABM1YKH1</accession>
<dbReference type="SMART" id="SM00355">
    <property type="entry name" value="ZnF_C2H2"/>
    <property type="match status" value="5"/>
</dbReference>
<keyword evidence="11" id="KW-1185">Reference proteome</keyword>
<protein>
    <recommendedName>
        <fullName evidence="12">C2H2-type domain-containing protein</fullName>
    </recommendedName>
</protein>
<feature type="compositionally biased region" description="Polar residues" evidence="7">
    <location>
        <begin position="113"/>
        <end position="127"/>
    </location>
</feature>
<reference evidence="10" key="2">
    <citation type="submission" date="2025-05" db="UniProtKB">
        <authorList>
            <consortium name="EnsemblMetazoa"/>
        </authorList>
    </citation>
    <scope>IDENTIFICATION</scope>
    <source>
        <strain evidence="10">Foshan</strain>
    </source>
</reference>
<organism evidence="10 11">
    <name type="scientific">Aedes albopictus</name>
    <name type="common">Asian tiger mosquito</name>
    <name type="synonym">Stegomyia albopicta</name>
    <dbReference type="NCBI Taxonomy" id="7160"/>
    <lineage>
        <taxon>Eukaryota</taxon>
        <taxon>Metazoa</taxon>
        <taxon>Ecdysozoa</taxon>
        <taxon>Arthropoda</taxon>
        <taxon>Hexapoda</taxon>
        <taxon>Insecta</taxon>
        <taxon>Pterygota</taxon>
        <taxon>Neoptera</taxon>
        <taxon>Endopterygota</taxon>
        <taxon>Diptera</taxon>
        <taxon>Nematocera</taxon>
        <taxon>Culicoidea</taxon>
        <taxon>Culicidae</taxon>
        <taxon>Culicinae</taxon>
        <taxon>Aedini</taxon>
        <taxon>Aedes</taxon>
        <taxon>Stegomyia</taxon>
    </lineage>
</organism>
<dbReference type="GeneID" id="109406526"/>
<keyword evidence="2" id="KW-0677">Repeat</keyword>
<feature type="domain" description="C2H2-type" evidence="8">
    <location>
        <begin position="157"/>
        <end position="185"/>
    </location>
</feature>
<feature type="binding site" evidence="6">
    <location>
        <position position="77"/>
    </location>
    <ligand>
        <name>Zn(2+)</name>
        <dbReference type="ChEBI" id="CHEBI:29105"/>
    </ligand>
</feature>
<evidence type="ECO:0000256" key="5">
    <source>
        <dbReference type="PROSITE-ProRule" id="PRU00042"/>
    </source>
</evidence>
<dbReference type="PANTHER" id="PTHR24379">
    <property type="entry name" value="KRAB AND ZINC FINGER DOMAIN-CONTAINING"/>
    <property type="match status" value="1"/>
</dbReference>
<proteinExistence type="predicted"/>
<dbReference type="InterPro" id="IPR036236">
    <property type="entry name" value="Znf_C2H2_sf"/>
</dbReference>
<dbReference type="EnsemblMetazoa" id="AALFPA23_009995.R13859">
    <property type="protein sequence ID" value="AALFPA23_009995.P13859"/>
    <property type="gene ID" value="AALFPA23_009995"/>
</dbReference>
<dbReference type="Gene3D" id="3.30.160.60">
    <property type="entry name" value="Classic Zinc Finger"/>
    <property type="match status" value="2"/>
</dbReference>
<evidence type="ECO:0000259" key="8">
    <source>
        <dbReference type="PROSITE" id="PS50157"/>
    </source>
</evidence>
<dbReference type="Gene3D" id="3.40.1800.20">
    <property type="match status" value="1"/>
</dbReference>
<evidence type="ECO:0000256" key="7">
    <source>
        <dbReference type="SAM" id="MobiDB-lite"/>
    </source>
</evidence>
<dbReference type="SUPFAM" id="SSF57716">
    <property type="entry name" value="Glucocorticoid receptor-like (DNA-binding domain)"/>
    <property type="match status" value="1"/>
</dbReference>
<dbReference type="PROSITE" id="PS51915">
    <property type="entry name" value="ZAD"/>
    <property type="match status" value="1"/>
</dbReference>
<feature type="domain" description="ZAD" evidence="9">
    <location>
        <begin position="10"/>
        <end position="101"/>
    </location>
</feature>
<evidence type="ECO:0000259" key="9">
    <source>
        <dbReference type="PROSITE" id="PS51915"/>
    </source>
</evidence>
<feature type="binding site" evidence="6">
    <location>
        <position position="12"/>
    </location>
    <ligand>
        <name>Zn(2+)</name>
        <dbReference type="ChEBI" id="CHEBI:29105"/>
    </ligand>
</feature>
<name>A0ABM1YKH1_AEDAL</name>
<evidence type="ECO:0000313" key="10">
    <source>
        <dbReference type="EnsemblMetazoa" id="AALFPA23_009995.P13859"/>
    </source>
</evidence>